<dbReference type="PROSITE" id="PS50920">
    <property type="entry name" value="SOLCAR"/>
    <property type="match status" value="1"/>
</dbReference>
<gene>
    <name evidence="14" type="primary">Slc25a39_0</name>
    <name evidence="14" type="ORF">GTO96_0009498</name>
</gene>
<dbReference type="PANTHER" id="PTHR45760">
    <property type="entry name" value="FI19922P1-RELATED"/>
    <property type="match status" value="1"/>
</dbReference>
<accession>A0A8X7XBE1</accession>
<evidence type="ECO:0000256" key="10">
    <source>
        <dbReference type="ARBA" id="ARBA00036017"/>
    </source>
</evidence>
<evidence type="ECO:0000256" key="2">
    <source>
        <dbReference type="ARBA" id="ARBA00006375"/>
    </source>
</evidence>
<evidence type="ECO:0000256" key="4">
    <source>
        <dbReference type="ARBA" id="ARBA00022692"/>
    </source>
</evidence>
<evidence type="ECO:0000256" key="5">
    <source>
        <dbReference type="ARBA" id="ARBA00022737"/>
    </source>
</evidence>
<feature type="repeat" description="Solcar" evidence="11">
    <location>
        <begin position="43"/>
        <end position="127"/>
    </location>
</feature>
<name>A0A8X7XBE1_POLSE</name>
<dbReference type="InterPro" id="IPR018108">
    <property type="entry name" value="MCP_transmembrane"/>
</dbReference>
<evidence type="ECO:0000256" key="3">
    <source>
        <dbReference type="ARBA" id="ARBA00022448"/>
    </source>
</evidence>
<sequence>MKESIRFVLFETCANVMAVPATVVYFTCYDELCGFLKHKMENHPDKVPLLAGAVARVGSASVISPLELVRTKMQSQKLSYKELQICIQSAVASDGLLSLWRGLSATLLRDVPFSGVAAAGLLSPYGQRIHNTWKCSWNSAVNHLEHFRVDYKRGQQPPLNGQSREEDKA</sequence>
<comment type="catalytic activity">
    <reaction evidence="10">
        <text>glutathione(in) = glutathione(out)</text>
        <dbReference type="Rhea" id="RHEA:74819"/>
        <dbReference type="ChEBI" id="CHEBI:57925"/>
    </reaction>
</comment>
<comment type="caution">
    <text evidence="14">The sequence shown here is derived from an EMBL/GenBank/DDBJ whole genome shotgun (WGS) entry which is preliminary data.</text>
</comment>
<dbReference type="SUPFAM" id="SSF103506">
    <property type="entry name" value="Mitochondrial carrier"/>
    <property type="match status" value="1"/>
</dbReference>
<organism evidence="14 15">
    <name type="scientific">Polypterus senegalus</name>
    <name type="common">Senegal bichir</name>
    <dbReference type="NCBI Taxonomy" id="55291"/>
    <lineage>
        <taxon>Eukaryota</taxon>
        <taxon>Metazoa</taxon>
        <taxon>Chordata</taxon>
        <taxon>Craniata</taxon>
        <taxon>Vertebrata</taxon>
        <taxon>Euteleostomi</taxon>
        <taxon>Actinopterygii</taxon>
        <taxon>Polypteriformes</taxon>
        <taxon>Polypteridae</taxon>
        <taxon>Polypterus</taxon>
    </lineage>
</organism>
<dbReference type="InterPro" id="IPR023395">
    <property type="entry name" value="MCP_dom_sf"/>
</dbReference>
<dbReference type="GO" id="GO:0005743">
    <property type="term" value="C:mitochondrial inner membrane"/>
    <property type="evidence" value="ECO:0007669"/>
    <property type="project" value="UniProtKB-SubCell"/>
</dbReference>
<dbReference type="InterPro" id="IPR045315">
    <property type="entry name" value="Mtm1-like"/>
</dbReference>
<feature type="non-terminal residue" evidence="14">
    <location>
        <position position="169"/>
    </location>
</feature>
<evidence type="ECO:0000256" key="8">
    <source>
        <dbReference type="ARBA" id="ARBA00023128"/>
    </source>
</evidence>
<evidence type="ECO:0000256" key="9">
    <source>
        <dbReference type="ARBA" id="ARBA00023136"/>
    </source>
</evidence>
<dbReference type="Proteomes" id="UP000886611">
    <property type="component" value="Unassembled WGS sequence"/>
</dbReference>
<evidence type="ECO:0000313" key="15">
    <source>
        <dbReference type="Proteomes" id="UP000886611"/>
    </source>
</evidence>
<evidence type="ECO:0000256" key="7">
    <source>
        <dbReference type="ARBA" id="ARBA00022989"/>
    </source>
</evidence>
<dbReference type="EMBL" id="JAATIS010002524">
    <property type="protein sequence ID" value="KAG2465021.1"/>
    <property type="molecule type" value="Genomic_DNA"/>
</dbReference>
<feature type="transmembrane region" description="Helical" evidence="13">
    <location>
        <begin position="7"/>
        <end position="27"/>
    </location>
</feature>
<reference evidence="14 15" key="1">
    <citation type="journal article" date="2021" name="Cell">
        <title>Tracing the genetic footprints of vertebrate landing in non-teleost ray-finned fishes.</title>
        <authorList>
            <person name="Bi X."/>
            <person name="Wang K."/>
            <person name="Yang L."/>
            <person name="Pan H."/>
            <person name="Jiang H."/>
            <person name="Wei Q."/>
            <person name="Fang M."/>
            <person name="Yu H."/>
            <person name="Zhu C."/>
            <person name="Cai Y."/>
            <person name="He Y."/>
            <person name="Gan X."/>
            <person name="Zeng H."/>
            <person name="Yu D."/>
            <person name="Zhu Y."/>
            <person name="Jiang H."/>
            <person name="Qiu Q."/>
            <person name="Yang H."/>
            <person name="Zhang Y.E."/>
            <person name="Wang W."/>
            <person name="Zhu M."/>
            <person name="He S."/>
            <person name="Zhang G."/>
        </authorList>
    </citation>
    <scope>NUCLEOTIDE SEQUENCE [LARGE SCALE GENOMIC DNA]</scope>
    <source>
        <strain evidence="14">Bchr_013</strain>
    </source>
</reference>
<keyword evidence="5" id="KW-0677">Repeat</keyword>
<keyword evidence="15" id="KW-1185">Reference proteome</keyword>
<keyword evidence="4 11" id="KW-0812">Transmembrane</keyword>
<keyword evidence="3 12" id="KW-0813">Transport</keyword>
<keyword evidence="9 11" id="KW-0472">Membrane</keyword>
<dbReference type="Gene3D" id="1.50.40.10">
    <property type="entry name" value="Mitochondrial carrier domain"/>
    <property type="match status" value="1"/>
</dbReference>
<evidence type="ECO:0000313" key="14">
    <source>
        <dbReference type="EMBL" id="KAG2465021.1"/>
    </source>
</evidence>
<keyword evidence="6" id="KW-0999">Mitochondrion inner membrane</keyword>
<comment type="similarity">
    <text evidence="2 12">Belongs to the mitochondrial carrier (TC 2.A.29) family.</text>
</comment>
<evidence type="ECO:0000256" key="1">
    <source>
        <dbReference type="ARBA" id="ARBA00004448"/>
    </source>
</evidence>
<evidence type="ECO:0000256" key="13">
    <source>
        <dbReference type="SAM" id="Phobius"/>
    </source>
</evidence>
<dbReference type="AlphaFoldDB" id="A0A8X7XBE1"/>
<feature type="non-terminal residue" evidence="14">
    <location>
        <position position="1"/>
    </location>
</feature>
<keyword evidence="8" id="KW-0496">Mitochondrion</keyword>
<dbReference type="GO" id="GO:1990542">
    <property type="term" value="P:mitochondrial transmembrane transport"/>
    <property type="evidence" value="ECO:0007669"/>
    <property type="project" value="InterPro"/>
</dbReference>
<comment type="subcellular location">
    <subcellularLocation>
        <location evidence="1">Mitochondrion inner membrane</location>
        <topology evidence="1">Multi-pass membrane protein</topology>
    </subcellularLocation>
</comment>
<keyword evidence="7 13" id="KW-1133">Transmembrane helix</keyword>
<protein>
    <submittedName>
        <fullName evidence="14">S2539 protein</fullName>
    </submittedName>
</protein>
<evidence type="ECO:0000256" key="11">
    <source>
        <dbReference type="PROSITE-ProRule" id="PRU00282"/>
    </source>
</evidence>
<dbReference type="PANTHER" id="PTHR45760:SF5">
    <property type="entry name" value="MITOCHONDRIAL GLUTATHIONE TRANSPORTER SLC25A40-RELATED"/>
    <property type="match status" value="1"/>
</dbReference>
<proteinExistence type="inferred from homology"/>
<evidence type="ECO:0000256" key="12">
    <source>
        <dbReference type="RuleBase" id="RU000488"/>
    </source>
</evidence>
<evidence type="ECO:0000256" key="6">
    <source>
        <dbReference type="ARBA" id="ARBA00022792"/>
    </source>
</evidence>
<dbReference type="Pfam" id="PF00153">
    <property type="entry name" value="Mito_carr"/>
    <property type="match status" value="1"/>
</dbReference>